<dbReference type="Pfam" id="PF11035">
    <property type="entry name" value="SNAPC2"/>
    <property type="match status" value="1"/>
</dbReference>
<protein>
    <submittedName>
        <fullName evidence="3">snRNA-activating protein complex subunit 2</fullName>
    </submittedName>
</protein>
<evidence type="ECO:0000313" key="3">
    <source>
        <dbReference type="RefSeq" id="XP_013877173.1"/>
    </source>
</evidence>
<dbReference type="InterPro" id="IPR021281">
    <property type="entry name" value="SNAPC2"/>
</dbReference>
<dbReference type="OrthoDB" id="5990578at2759"/>
<dbReference type="GO" id="GO:0016251">
    <property type="term" value="F:RNA polymerase II general transcription initiation factor activity"/>
    <property type="evidence" value="ECO:0007669"/>
    <property type="project" value="InterPro"/>
</dbReference>
<dbReference type="GO" id="GO:0009301">
    <property type="term" value="P:snRNA transcription"/>
    <property type="evidence" value="ECO:0007669"/>
    <property type="project" value="InterPro"/>
</dbReference>
<dbReference type="GeneID" id="106526975"/>
<dbReference type="PANTHER" id="PTHR15132">
    <property type="entry name" value="SNRNA-ACTIVATING PROTEIN COMPLEX SUBUNIT 2"/>
    <property type="match status" value="1"/>
</dbReference>
<reference evidence="3" key="1">
    <citation type="submission" date="2025-08" db="UniProtKB">
        <authorList>
            <consortium name="RefSeq"/>
        </authorList>
    </citation>
    <scope>IDENTIFICATION</scope>
    <source>
        <strain evidence="3">Quisiro</strain>
        <tissue evidence="3">Liver</tissue>
    </source>
</reference>
<keyword evidence="2" id="KW-1185">Reference proteome</keyword>
<evidence type="ECO:0000313" key="2">
    <source>
        <dbReference type="Proteomes" id="UP000192220"/>
    </source>
</evidence>
<sequence>MKPPPRARVKRTPFEVTQVKKRSRRQCTLNWTRSELKKLLDGLKKMSPTGQHREINHGFLKKKLPMKSMSEISSKVDCLKNKLISAVSFQLQKLRWEEKRNSKPIDEWTHMASAVAGTLEAVISAAFSRMLIVSSTEPCTLRNCDPFPVPRPLTKPNPTVWTIPLRRMLPVPVEGKVPGTVPCPVSLKTPSPTMDPARRFSAPYQVVRVPNSPQTPSVGLRLATAQVRPGGSSPVAAVAVKEGRSETFFLPPSPQTSLSPRPIPTTPPQSFSILSRCSSTPPTVPSLATIPALHTGFEQSSKHKTEDRTIKDQCVVDFEKIYNFLSAFQNHSEDFHLTPMESAIVLDLLMSLPEELCLLDCQNLHKHMIQVYRSISAPADSQMAKKPLIKVEYELRSQSDPAGTSGGTHSSDCGEKRGTLNEPGGPNMLECYPPLNPFMVPLKLLQRKQTSLP</sequence>
<feature type="compositionally biased region" description="Polar residues" evidence="1">
    <location>
        <begin position="398"/>
        <end position="411"/>
    </location>
</feature>
<dbReference type="CTD" id="6618"/>
<dbReference type="FunCoup" id="A0A2I4CB07">
    <property type="interactions" value="1013"/>
</dbReference>
<dbReference type="InParanoid" id="A0A2I4CB07"/>
<dbReference type="AlphaFoldDB" id="A0A2I4CB07"/>
<organism evidence="2 3">
    <name type="scientific">Austrofundulus limnaeus</name>
    <name type="common">Annual killifish</name>
    <dbReference type="NCBI Taxonomy" id="52670"/>
    <lineage>
        <taxon>Eukaryota</taxon>
        <taxon>Metazoa</taxon>
        <taxon>Chordata</taxon>
        <taxon>Craniata</taxon>
        <taxon>Vertebrata</taxon>
        <taxon>Euteleostomi</taxon>
        <taxon>Actinopterygii</taxon>
        <taxon>Neopterygii</taxon>
        <taxon>Teleostei</taxon>
        <taxon>Neoteleostei</taxon>
        <taxon>Acanthomorphata</taxon>
        <taxon>Ovalentaria</taxon>
        <taxon>Atherinomorphae</taxon>
        <taxon>Cyprinodontiformes</taxon>
        <taxon>Rivulidae</taxon>
        <taxon>Austrofundulus</taxon>
    </lineage>
</organism>
<dbReference type="KEGG" id="alim:106526975"/>
<proteinExistence type="predicted"/>
<dbReference type="RefSeq" id="XP_013877173.1">
    <property type="nucleotide sequence ID" value="XM_014021719.1"/>
</dbReference>
<feature type="region of interest" description="Disordered" evidence="1">
    <location>
        <begin position="397"/>
        <end position="428"/>
    </location>
</feature>
<dbReference type="Proteomes" id="UP000192220">
    <property type="component" value="Unplaced"/>
</dbReference>
<dbReference type="STRING" id="52670.A0A2I4CB07"/>
<dbReference type="GO" id="GO:0016604">
    <property type="term" value="C:nuclear body"/>
    <property type="evidence" value="ECO:0007669"/>
    <property type="project" value="TreeGrafter"/>
</dbReference>
<evidence type="ECO:0000256" key="1">
    <source>
        <dbReference type="SAM" id="MobiDB-lite"/>
    </source>
</evidence>
<accession>A0A2I4CB07</accession>
<name>A0A2I4CB07_AUSLI</name>
<gene>
    <name evidence="3" type="primary">snapc2</name>
</gene>
<dbReference type="PANTHER" id="PTHR15132:SF1">
    <property type="entry name" value="SNRNA-ACTIVATING PROTEIN COMPLEX SUBUNIT 2"/>
    <property type="match status" value="1"/>
</dbReference>